<dbReference type="Gene3D" id="2.40.33.10">
    <property type="entry name" value="PK beta-barrel domain-like"/>
    <property type="match status" value="1"/>
</dbReference>
<evidence type="ECO:0000259" key="19">
    <source>
        <dbReference type="Pfam" id="PF02887"/>
    </source>
</evidence>
<keyword evidence="21" id="KW-1185">Reference proteome</keyword>
<dbReference type="InterPro" id="IPR015813">
    <property type="entry name" value="Pyrv/PenolPyrv_kinase-like_dom"/>
</dbReference>
<dbReference type="Pfam" id="PF00224">
    <property type="entry name" value="PK"/>
    <property type="match status" value="1"/>
</dbReference>
<protein>
    <recommendedName>
        <fullName evidence="7 17">Pyruvate kinase</fullName>
        <ecNumber evidence="6 17">2.7.1.40</ecNumber>
    </recommendedName>
</protein>
<evidence type="ECO:0000256" key="4">
    <source>
        <dbReference type="ARBA" id="ARBA00008663"/>
    </source>
</evidence>
<dbReference type="GO" id="GO:0005524">
    <property type="term" value="F:ATP binding"/>
    <property type="evidence" value="ECO:0007669"/>
    <property type="project" value="UniProtKB-KW"/>
</dbReference>
<dbReference type="Proteomes" id="UP001140511">
    <property type="component" value="Unassembled WGS sequence"/>
</dbReference>
<evidence type="ECO:0000259" key="18">
    <source>
        <dbReference type="Pfam" id="PF00224"/>
    </source>
</evidence>
<comment type="pathway">
    <text evidence="3 17">Carbohydrate degradation; glycolysis; pyruvate from D-glyceraldehyde 3-phosphate: step 5/5.</text>
</comment>
<evidence type="ECO:0000256" key="16">
    <source>
        <dbReference type="ARBA" id="ARBA00048152"/>
    </source>
</evidence>
<evidence type="ECO:0000256" key="6">
    <source>
        <dbReference type="ARBA" id="ARBA00012142"/>
    </source>
</evidence>
<dbReference type="EMBL" id="JAOPEN010000002">
    <property type="protein sequence ID" value="KAJ4862496.1"/>
    <property type="molecule type" value="Genomic_DNA"/>
</dbReference>
<sequence length="541" mass="59120">MSQIPKPSRTVSIMATTAQEHLEIGGRINWLASLNTAFTPARNFRRTAIICTIGPKTNSVEALNKLRDAGLNVARMNFSHGSYEYHQSVIDNVRAAVDVHPGRPVAIALDTKGPEIRTGNTTGDVDIPITVGTVMNITTDEKYITACDTQNMYVDYKNITKVIQPGRVIYVDDGVLAFDVLSIKDDKTVEVRARNNGFISSRKGVNLPNTDVDLPALSEKDKADLRFGVKNGVDMVFASFIRRAQDIKDIRDVLGPEGKQIQIIAKIENRQGLNNFAEILEETDGVMVARGDLGIEIPAAEVFAAQKKMIAMCNIAGKPVICATQMLESMIKNPRPTRAEISDVGNAVTDGADCVMLSGETAKGNYPAESVREMHEASLKAENTIPYVSHFEELCTLVKRPVSPVESCAMAAVRASLDLGAGGIIVLSTSGDSARLLSKYRPICPIFMVTRNPTTSRFSHLYRGVYPFLYPEQKPDFETVNWQEDVDKRIKWAVTHAIELGTLTAGDTVVVVQGWKGGMGNTNTLRIVRADPDHLGIGQMA</sequence>
<dbReference type="InterPro" id="IPR015806">
    <property type="entry name" value="Pyrv_Knase_insert_dom_sf"/>
</dbReference>
<dbReference type="GO" id="GO:0016301">
    <property type="term" value="F:kinase activity"/>
    <property type="evidence" value="ECO:0007669"/>
    <property type="project" value="UniProtKB-KW"/>
</dbReference>
<evidence type="ECO:0000256" key="13">
    <source>
        <dbReference type="ARBA" id="ARBA00022842"/>
    </source>
</evidence>
<keyword evidence="8 17" id="KW-0808">Transferase</keyword>
<dbReference type="InterPro" id="IPR015795">
    <property type="entry name" value="Pyrv_Knase_C"/>
</dbReference>
<evidence type="ECO:0000256" key="7">
    <source>
        <dbReference type="ARBA" id="ARBA00018587"/>
    </source>
</evidence>
<dbReference type="NCBIfam" id="TIGR01064">
    <property type="entry name" value="pyruv_kin"/>
    <property type="match status" value="1"/>
</dbReference>
<dbReference type="Pfam" id="PF02887">
    <property type="entry name" value="PK_C"/>
    <property type="match status" value="1"/>
</dbReference>
<dbReference type="RefSeq" id="XP_056031552.1">
    <property type="nucleotide sequence ID" value="XM_056170660.1"/>
</dbReference>
<keyword evidence="13 17" id="KW-0460">Magnesium</keyword>
<evidence type="ECO:0000256" key="3">
    <source>
        <dbReference type="ARBA" id="ARBA00004997"/>
    </source>
</evidence>
<dbReference type="EC" id="2.7.1.40" evidence="6 17"/>
<evidence type="ECO:0000256" key="15">
    <source>
        <dbReference type="ARBA" id="ARBA00023317"/>
    </source>
</evidence>
<dbReference type="InterPro" id="IPR036918">
    <property type="entry name" value="Pyrv_Knase_C_sf"/>
</dbReference>
<dbReference type="InterPro" id="IPR011037">
    <property type="entry name" value="Pyrv_Knase-like_insert_dom_sf"/>
</dbReference>
<feature type="domain" description="Pyruvate kinase C-terminal" evidence="19">
    <location>
        <begin position="406"/>
        <end position="528"/>
    </location>
</feature>
<evidence type="ECO:0000256" key="11">
    <source>
        <dbReference type="ARBA" id="ARBA00022777"/>
    </source>
</evidence>
<name>A0A9W9BMF3_9HYPO</name>
<dbReference type="SUPFAM" id="SSF51621">
    <property type="entry name" value="Phosphoenolpyruvate/pyruvate domain"/>
    <property type="match status" value="1"/>
</dbReference>
<dbReference type="PRINTS" id="PR01050">
    <property type="entry name" value="PYRUVTKNASE"/>
</dbReference>
<dbReference type="FunFam" id="3.40.1380.20:FF:000001">
    <property type="entry name" value="Pyruvate kinase"/>
    <property type="match status" value="1"/>
</dbReference>
<comment type="subunit">
    <text evidence="5">Homotetramer.</text>
</comment>
<dbReference type="GO" id="GO:0030955">
    <property type="term" value="F:potassium ion binding"/>
    <property type="evidence" value="ECO:0007669"/>
    <property type="project" value="InterPro"/>
</dbReference>
<accession>A0A9W9BMF3</accession>
<dbReference type="PANTHER" id="PTHR11817">
    <property type="entry name" value="PYRUVATE KINASE"/>
    <property type="match status" value="1"/>
</dbReference>
<dbReference type="FunFam" id="2.40.33.10:FF:000001">
    <property type="entry name" value="Pyruvate kinase"/>
    <property type="match status" value="1"/>
</dbReference>
<keyword evidence="10" id="KW-0547">Nucleotide-binding</keyword>
<dbReference type="Gene3D" id="3.40.1380.20">
    <property type="entry name" value="Pyruvate kinase, C-terminal domain"/>
    <property type="match status" value="1"/>
</dbReference>
<keyword evidence="15 20" id="KW-0670">Pyruvate</keyword>
<evidence type="ECO:0000256" key="9">
    <source>
        <dbReference type="ARBA" id="ARBA00022723"/>
    </source>
</evidence>
<evidence type="ECO:0000256" key="10">
    <source>
        <dbReference type="ARBA" id="ARBA00022741"/>
    </source>
</evidence>
<comment type="cofactor">
    <cofactor evidence="2">
        <name>K(+)</name>
        <dbReference type="ChEBI" id="CHEBI:29103"/>
    </cofactor>
</comment>
<keyword evidence="12" id="KW-0067">ATP-binding</keyword>
<dbReference type="AlphaFoldDB" id="A0A9W9BMF3"/>
<dbReference type="SUPFAM" id="SSF52935">
    <property type="entry name" value="PK C-terminal domain-like"/>
    <property type="match status" value="1"/>
</dbReference>
<evidence type="ECO:0000256" key="1">
    <source>
        <dbReference type="ARBA" id="ARBA00001946"/>
    </source>
</evidence>
<keyword evidence="14 17" id="KW-0324">Glycolysis</keyword>
<dbReference type="FunFam" id="3.20.20.60:FF:000001">
    <property type="entry name" value="Pyruvate kinase"/>
    <property type="match status" value="1"/>
</dbReference>
<evidence type="ECO:0000256" key="12">
    <source>
        <dbReference type="ARBA" id="ARBA00022840"/>
    </source>
</evidence>
<evidence type="ECO:0000256" key="5">
    <source>
        <dbReference type="ARBA" id="ARBA00011881"/>
    </source>
</evidence>
<dbReference type="CDD" id="cd00288">
    <property type="entry name" value="Pyruvate_Kinase"/>
    <property type="match status" value="1"/>
</dbReference>
<evidence type="ECO:0000256" key="17">
    <source>
        <dbReference type="RuleBase" id="RU000504"/>
    </source>
</evidence>
<comment type="cofactor">
    <cofactor evidence="1">
        <name>Mg(2+)</name>
        <dbReference type="ChEBI" id="CHEBI:18420"/>
    </cofactor>
</comment>
<evidence type="ECO:0000313" key="21">
    <source>
        <dbReference type="Proteomes" id="UP001140511"/>
    </source>
</evidence>
<dbReference type="InterPro" id="IPR015793">
    <property type="entry name" value="Pyrv_Knase_brl"/>
</dbReference>
<reference evidence="20" key="1">
    <citation type="submission" date="2022-09" db="EMBL/GenBank/DDBJ databases">
        <title>Chromosome-level assembly of Trichoderma breve T069, a fungus used in development of biopesticide product.</title>
        <authorList>
            <person name="Lin R."/>
            <person name="Liu T."/>
        </authorList>
    </citation>
    <scope>NUCLEOTIDE SEQUENCE</scope>
    <source>
        <strain evidence="20">T069</strain>
    </source>
</reference>
<comment type="caution">
    <text evidence="20">The sequence shown here is derived from an EMBL/GenBank/DDBJ whole genome shotgun (WGS) entry which is preliminary data.</text>
</comment>
<dbReference type="NCBIfam" id="NF004491">
    <property type="entry name" value="PRK05826.1"/>
    <property type="match status" value="1"/>
</dbReference>
<dbReference type="Gene3D" id="3.20.20.60">
    <property type="entry name" value="Phosphoenolpyruvate-binding domains"/>
    <property type="match status" value="1"/>
</dbReference>
<dbReference type="GO" id="GO:0006950">
    <property type="term" value="P:response to stress"/>
    <property type="evidence" value="ECO:0007669"/>
    <property type="project" value="UniProtKB-ARBA"/>
</dbReference>
<dbReference type="GO" id="GO:0004743">
    <property type="term" value="F:pyruvate kinase activity"/>
    <property type="evidence" value="ECO:0007669"/>
    <property type="project" value="UniProtKB-EC"/>
</dbReference>
<dbReference type="PROSITE" id="PS00110">
    <property type="entry name" value="PYRUVATE_KINASE"/>
    <property type="match status" value="1"/>
</dbReference>
<proteinExistence type="inferred from homology"/>
<dbReference type="NCBIfam" id="NF004978">
    <property type="entry name" value="PRK06354.1"/>
    <property type="match status" value="1"/>
</dbReference>
<dbReference type="InterPro" id="IPR001697">
    <property type="entry name" value="Pyr_Knase"/>
</dbReference>
<evidence type="ECO:0000256" key="2">
    <source>
        <dbReference type="ARBA" id="ARBA00001958"/>
    </source>
</evidence>
<evidence type="ECO:0000313" key="20">
    <source>
        <dbReference type="EMBL" id="KAJ4862496.1"/>
    </source>
</evidence>
<evidence type="ECO:0000256" key="8">
    <source>
        <dbReference type="ARBA" id="ARBA00022679"/>
    </source>
</evidence>
<comment type="catalytic activity">
    <reaction evidence="16 17">
        <text>pyruvate + ATP = phosphoenolpyruvate + ADP + H(+)</text>
        <dbReference type="Rhea" id="RHEA:18157"/>
        <dbReference type="ChEBI" id="CHEBI:15361"/>
        <dbReference type="ChEBI" id="CHEBI:15378"/>
        <dbReference type="ChEBI" id="CHEBI:30616"/>
        <dbReference type="ChEBI" id="CHEBI:58702"/>
        <dbReference type="ChEBI" id="CHEBI:456216"/>
        <dbReference type="EC" id="2.7.1.40"/>
    </reaction>
</comment>
<comment type="similarity">
    <text evidence="4 17">Belongs to the pyruvate kinase family.</text>
</comment>
<dbReference type="InterPro" id="IPR040442">
    <property type="entry name" value="Pyrv_kinase-like_dom_sf"/>
</dbReference>
<dbReference type="GeneID" id="80865348"/>
<dbReference type="SUPFAM" id="SSF50800">
    <property type="entry name" value="PK beta-barrel domain-like"/>
    <property type="match status" value="1"/>
</dbReference>
<gene>
    <name evidence="20" type="ORF">T069G_03450</name>
</gene>
<organism evidence="20 21">
    <name type="scientific">Trichoderma breve</name>
    <dbReference type="NCBI Taxonomy" id="2034170"/>
    <lineage>
        <taxon>Eukaryota</taxon>
        <taxon>Fungi</taxon>
        <taxon>Dikarya</taxon>
        <taxon>Ascomycota</taxon>
        <taxon>Pezizomycotina</taxon>
        <taxon>Sordariomycetes</taxon>
        <taxon>Hypocreomycetidae</taxon>
        <taxon>Hypocreales</taxon>
        <taxon>Hypocreaceae</taxon>
        <taxon>Trichoderma</taxon>
    </lineage>
</organism>
<keyword evidence="9" id="KW-0479">Metal-binding</keyword>
<feature type="domain" description="Pyruvate kinase barrel" evidence="18">
    <location>
        <begin position="45"/>
        <end position="371"/>
    </location>
</feature>
<keyword evidence="11 17" id="KW-0418">Kinase</keyword>
<evidence type="ECO:0000256" key="14">
    <source>
        <dbReference type="ARBA" id="ARBA00023152"/>
    </source>
</evidence>
<dbReference type="GO" id="GO:0000287">
    <property type="term" value="F:magnesium ion binding"/>
    <property type="evidence" value="ECO:0007669"/>
    <property type="project" value="InterPro"/>
</dbReference>
<dbReference type="InterPro" id="IPR018209">
    <property type="entry name" value="Pyrv_Knase_AS"/>
</dbReference>